<reference evidence="8" key="1">
    <citation type="journal article" date="2019" name="Int. J. Syst. Evol. Microbiol.">
        <title>The Global Catalogue of Microorganisms (GCM) 10K type strain sequencing project: providing services to taxonomists for standard genome sequencing and annotation.</title>
        <authorList>
            <consortium name="The Broad Institute Genomics Platform"/>
            <consortium name="The Broad Institute Genome Sequencing Center for Infectious Disease"/>
            <person name="Wu L."/>
            <person name="Ma J."/>
        </authorList>
    </citation>
    <scope>NUCLEOTIDE SEQUENCE [LARGE SCALE GENOMIC DNA]</scope>
    <source>
        <strain evidence="8">CGMCC 1.16225</strain>
    </source>
</reference>
<evidence type="ECO:0000259" key="6">
    <source>
        <dbReference type="Pfam" id="PF08281"/>
    </source>
</evidence>
<dbReference type="Pfam" id="PF04542">
    <property type="entry name" value="Sigma70_r2"/>
    <property type="match status" value="1"/>
</dbReference>
<feature type="domain" description="RNA polymerase sigma-70 region 2" evidence="5">
    <location>
        <begin position="16"/>
        <end position="78"/>
    </location>
</feature>
<gene>
    <name evidence="7" type="ORF">ACFSOZ_07505</name>
</gene>
<dbReference type="SUPFAM" id="SSF88946">
    <property type="entry name" value="Sigma2 domain of RNA polymerase sigma factors"/>
    <property type="match status" value="1"/>
</dbReference>
<dbReference type="PANTHER" id="PTHR43133:SF25">
    <property type="entry name" value="RNA POLYMERASE SIGMA FACTOR RFAY-RELATED"/>
    <property type="match status" value="1"/>
</dbReference>
<dbReference type="InterPro" id="IPR013325">
    <property type="entry name" value="RNA_pol_sigma_r2"/>
</dbReference>
<dbReference type="InterPro" id="IPR014284">
    <property type="entry name" value="RNA_pol_sigma-70_dom"/>
</dbReference>
<evidence type="ECO:0000256" key="2">
    <source>
        <dbReference type="ARBA" id="ARBA00023015"/>
    </source>
</evidence>
<dbReference type="InterPro" id="IPR036388">
    <property type="entry name" value="WH-like_DNA-bd_sf"/>
</dbReference>
<dbReference type="Proteomes" id="UP001597405">
    <property type="component" value="Unassembled WGS sequence"/>
</dbReference>
<keyword evidence="4" id="KW-0804">Transcription</keyword>
<dbReference type="Gene3D" id="1.10.1740.10">
    <property type="match status" value="1"/>
</dbReference>
<comment type="caution">
    <text evidence="7">The sequence shown here is derived from an EMBL/GenBank/DDBJ whole genome shotgun (WGS) entry which is preliminary data.</text>
</comment>
<dbReference type="InterPro" id="IPR007627">
    <property type="entry name" value="RNA_pol_sigma70_r2"/>
</dbReference>
<comment type="similarity">
    <text evidence="1">Belongs to the sigma-70 factor family. ECF subfamily.</text>
</comment>
<dbReference type="PANTHER" id="PTHR43133">
    <property type="entry name" value="RNA POLYMERASE ECF-TYPE SIGMA FACTO"/>
    <property type="match status" value="1"/>
</dbReference>
<proteinExistence type="inferred from homology"/>
<dbReference type="InterPro" id="IPR013249">
    <property type="entry name" value="RNA_pol_sigma70_r4_t2"/>
</dbReference>
<organism evidence="7 8">
    <name type="scientific">Mesorhizobium newzealandense</name>
    <dbReference type="NCBI Taxonomy" id="1300302"/>
    <lineage>
        <taxon>Bacteria</taxon>
        <taxon>Pseudomonadati</taxon>
        <taxon>Pseudomonadota</taxon>
        <taxon>Alphaproteobacteria</taxon>
        <taxon>Hyphomicrobiales</taxon>
        <taxon>Phyllobacteriaceae</taxon>
        <taxon>Mesorhizobium</taxon>
    </lineage>
</organism>
<evidence type="ECO:0000256" key="3">
    <source>
        <dbReference type="ARBA" id="ARBA00023082"/>
    </source>
</evidence>
<keyword evidence="8" id="KW-1185">Reference proteome</keyword>
<dbReference type="SUPFAM" id="SSF88659">
    <property type="entry name" value="Sigma3 and sigma4 domains of RNA polymerase sigma factors"/>
    <property type="match status" value="1"/>
</dbReference>
<name>A0ABW4U841_9HYPH</name>
<protein>
    <submittedName>
        <fullName evidence="7">Sigma-70 family RNA polymerase sigma factor</fullName>
    </submittedName>
</protein>
<dbReference type="EMBL" id="JBHUGZ010000005">
    <property type="protein sequence ID" value="MFD1982525.1"/>
    <property type="molecule type" value="Genomic_DNA"/>
</dbReference>
<dbReference type="InterPro" id="IPR013324">
    <property type="entry name" value="RNA_pol_sigma_r3/r4-like"/>
</dbReference>
<dbReference type="RefSeq" id="WP_379095655.1">
    <property type="nucleotide sequence ID" value="NZ_JBHUGZ010000005.1"/>
</dbReference>
<evidence type="ECO:0000313" key="8">
    <source>
        <dbReference type="Proteomes" id="UP001597405"/>
    </source>
</evidence>
<evidence type="ECO:0000313" key="7">
    <source>
        <dbReference type="EMBL" id="MFD1982525.1"/>
    </source>
</evidence>
<dbReference type="InterPro" id="IPR039425">
    <property type="entry name" value="RNA_pol_sigma-70-like"/>
</dbReference>
<evidence type="ECO:0000256" key="1">
    <source>
        <dbReference type="ARBA" id="ARBA00010641"/>
    </source>
</evidence>
<evidence type="ECO:0000259" key="5">
    <source>
        <dbReference type="Pfam" id="PF04542"/>
    </source>
</evidence>
<keyword evidence="2" id="KW-0805">Transcription regulation</keyword>
<sequence length="182" mass="19416">MSEKALAERFGEVVLPHLGDALALARWLTGNVADAEDVVQEACVKAHTGIAGYAGGNARAWLLTIVRNTAYTWMSRNRPRGMLAVGDLSDLDEMAAAHGTSLPDEDGPEASLIARADTAALEAAVAALPQPFRETLVLRDINGLSYREIAAMLSVPMGTVMSRLARARGLLVSELGERHDQP</sequence>
<evidence type="ECO:0000256" key="4">
    <source>
        <dbReference type="ARBA" id="ARBA00023163"/>
    </source>
</evidence>
<dbReference type="Gene3D" id="1.10.10.10">
    <property type="entry name" value="Winged helix-like DNA-binding domain superfamily/Winged helix DNA-binding domain"/>
    <property type="match status" value="1"/>
</dbReference>
<feature type="domain" description="RNA polymerase sigma factor 70 region 4 type 2" evidence="6">
    <location>
        <begin position="120"/>
        <end position="168"/>
    </location>
</feature>
<dbReference type="Pfam" id="PF08281">
    <property type="entry name" value="Sigma70_r4_2"/>
    <property type="match status" value="1"/>
</dbReference>
<keyword evidence="3" id="KW-0731">Sigma factor</keyword>
<dbReference type="CDD" id="cd06171">
    <property type="entry name" value="Sigma70_r4"/>
    <property type="match status" value="1"/>
</dbReference>
<dbReference type="NCBIfam" id="TIGR02937">
    <property type="entry name" value="sigma70-ECF"/>
    <property type="match status" value="1"/>
</dbReference>
<accession>A0ABW4U841</accession>